<dbReference type="GO" id="GO:0005886">
    <property type="term" value="C:plasma membrane"/>
    <property type="evidence" value="ECO:0007669"/>
    <property type="project" value="UniProtKB-SubCell"/>
</dbReference>
<organism evidence="6 7">
    <name type="scientific">Actinomyces viscosus</name>
    <dbReference type="NCBI Taxonomy" id="1656"/>
    <lineage>
        <taxon>Bacteria</taxon>
        <taxon>Bacillati</taxon>
        <taxon>Actinomycetota</taxon>
        <taxon>Actinomycetes</taxon>
        <taxon>Actinomycetales</taxon>
        <taxon>Actinomycetaceae</taxon>
        <taxon>Actinomyces</taxon>
    </lineage>
</organism>
<proteinExistence type="predicted"/>
<evidence type="ECO:0000313" key="7">
    <source>
        <dbReference type="Proteomes" id="UP000268658"/>
    </source>
</evidence>
<evidence type="ECO:0000256" key="4">
    <source>
        <dbReference type="ARBA" id="ARBA00022989"/>
    </source>
</evidence>
<comment type="subcellular location">
    <subcellularLocation>
        <location evidence="1">Cell membrane</location>
        <topology evidence="1">Multi-pass membrane protein</topology>
    </subcellularLocation>
</comment>
<dbReference type="PANTHER" id="PTHR30213">
    <property type="entry name" value="INNER MEMBRANE PROTEIN YHJD"/>
    <property type="match status" value="1"/>
</dbReference>
<reference evidence="6 7" key="1">
    <citation type="submission" date="2018-12" db="EMBL/GenBank/DDBJ databases">
        <authorList>
            <consortium name="Pathogen Informatics"/>
        </authorList>
    </citation>
    <scope>NUCLEOTIDE SEQUENCE [LARGE SCALE GENOMIC DNA]</scope>
    <source>
        <strain evidence="6 7">NCTC10951</strain>
    </source>
</reference>
<evidence type="ECO:0000256" key="5">
    <source>
        <dbReference type="ARBA" id="ARBA00023136"/>
    </source>
</evidence>
<keyword evidence="5" id="KW-0472">Membrane</keyword>
<keyword evidence="2" id="KW-1003">Cell membrane</keyword>
<dbReference type="Proteomes" id="UP000268658">
    <property type="component" value="Chromosome"/>
</dbReference>
<evidence type="ECO:0000256" key="1">
    <source>
        <dbReference type="ARBA" id="ARBA00004651"/>
    </source>
</evidence>
<dbReference type="OrthoDB" id="5143175at2"/>
<keyword evidence="4" id="KW-1133">Transmembrane helix</keyword>
<dbReference type="AlphaFoldDB" id="A0A3S4YZP4"/>
<sequence>MIERLKALLAAGRRTRVGRTLTRYGTARGALMAGGIAYTGMFSIFAVLVIGMSLLMAMLGNRPAFRAAVVHSINSLLPGVIDSGDGQGLISVDQLTLTSALNLGSVVAAGALVYSVISLMGTLKIALRAMFGLVNPTMRPLVGQLANIAGFLVIVAGVLVTAVASVVTTTLSGSVGRALGLPESLTGTGAWLTTLLLSFLVDAGILGLLITICGIRPPWRDLVLGCMLGALALGVLRQLGTGAVGSVTRNPLLASFAAIAVLVFWLHLTSRVVLLMAAWMANPPLPRDVDHPDEVHARERPNYVTLSVPETLAWPRQSITGSLEADPTAHPDYVPPVPIP</sequence>
<evidence type="ECO:0000313" key="6">
    <source>
        <dbReference type="EMBL" id="VEI14319.1"/>
    </source>
</evidence>
<dbReference type="PANTHER" id="PTHR30213:SF1">
    <property type="entry name" value="INNER MEMBRANE PROTEIN YHJD"/>
    <property type="match status" value="1"/>
</dbReference>
<dbReference type="EMBL" id="LR134477">
    <property type="protein sequence ID" value="VEI14319.1"/>
    <property type="molecule type" value="Genomic_DNA"/>
</dbReference>
<evidence type="ECO:0000256" key="2">
    <source>
        <dbReference type="ARBA" id="ARBA00022475"/>
    </source>
</evidence>
<protein>
    <submittedName>
        <fullName evidence="6">Inner membrane protein YhjD</fullName>
    </submittedName>
</protein>
<name>A0A3S4YZP4_ACTVI</name>
<keyword evidence="3" id="KW-0812">Transmembrane</keyword>
<accession>A0A3S4YZP4</accession>
<dbReference type="KEGG" id="avc:NCTC10951_00172"/>
<evidence type="ECO:0000256" key="3">
    <source>
        <dbReference type="ARBA" id="ARBA00022692"/>
    </source>
</evidence>
<dbReference type="Pfam" id="PF03631">
    <property type="entry name" value="Virul_fac_BrkB"/>
    <property type="match status" value="1"/>
</dbReference>
<dbReference type="InterPro" id="IPR017039">
    <property type="entry name" value="Virul_fac_BrkB"/>
</dbReference>
<dbReference type="RefSeq" id="WP_126413010.1">
    <property type="nucleotide sequence ID" value="NZ_CAUTOI010000007.1"/>
</dbReference>
<gene>
    <name evidence="6" type="ORF">NCTC10951_00172</name>
</gene>